<dbReference type="PANTHER" id="PTHR22762:SF54">
    <property type="entry name" value="BCDNA.GH04962"/>
    <property type="match status" value="1"/>
</dbReference>
<dbReference type="InterPro" id="IPR017853">
    <property type="entry name" value="GH"/>
</dbReference>
<dbReference type="Gene3D" id="2.60.40.1760">
    <property type="entry name" value="glycosyl hydrolase (family 31)"/>
    <property type="match status" value="1"/>
</dbReference>
<dbReference type="InterPro" id="IPR000322">
    <property type="entry name" value="Glyco_hydro_31_TIM"/>
</dbReference>
<keyword evidence="4 11" id="KW-0732">Signal</keyword>
<feature type="domain" description="Glycosyl hydrolase family 31 C-terminal" evidence="14">
    <location>
        <begin position="722"/>
        <end position="821"/>
    </location>
</feature>
<dbReference type="GO" id="GO:0090599">
    <property type="term" value="F:alpha-glucosidase activity"/>
    <property type="evidence" value="ECO:0007669"/>
    <property type="project" value="TreeGrafter"/>
</dbReference>
<dbReference type="GO" id="GO:0006491">
    <property type="term" value="P:N-glycan processing"/>
    <property type="evidence" value="ECO:0007669"/>
    <property type="project" value="TreeGrafter"/>
</dbReference>
<keyword evidence="6" id="KW-0256">Endoplasmic reticulum</keyword>
<dbReference type="Pfam" id="PF01055">
    <property type="entry name" value="Glyco_hydro_31_2nd"/>
    <property type="match status" value="1"/>
</dbReference>
<comment type="similarity">
    <text evidence="3 10">Belongs to the glycosyl hydrolase 31 family.</text>
</comment>
<comment type="pathway">
    <text evidence="2">Glycan metabolism; N-glycan metabolism.</text>
</comment>
<evidence type="ECO:0000313" key="15">
    <source>
        <dbReference type="EMBL" id="KAF6002954.1"/>
    </source>
</evidence>
<dbReference type="GO" id="GO:0030246">
    <property type="term" value="F:carbohydrate binding"/>
    <property type="evidence" value="ECO:0007669"/>
    <property type="project" value="InterPro"/>
</dbReference>
<feature type="chain" id="PRO_5029911265" description="Glucosidase II subunit alpha" evidence="11">
    <location>
        <begin position="24"/>
        <end position="956"/>
    </location>
</feature>
<evidence type="ECO:0000256" key="9">
    <source>
        <dbReference type="ARBA" id="ARBA00042895"/>
    </source>
</evidence>
<dbReference type="EMBL" id="VWRR01000008">
    <property type="protein sequence ID" value="KAF6002954.1"/>
    <property type="molecule type" value="Genomic_DNA"/>
</dbReference>
<evidence type="ECO:0000313" key="16">
    <source>
        <dbReference type="Proteomes" id="UP000530660"/>
    </source>
</evidence>
<dbReference type="InterPro" id="IPR048395">
    <property type="entry name" value="Glyco_hydro_31_C"/>
</dbReference>
<dbReference type="SUPFAM" id="SSF51011">
    <property type="entry name" value="Glycosyl hydrolase domain"/>
    <property type="match status" value="1"/>
</dbReference>
<comment type="caution">
    <text evidence="15">The sequence shown here is derived from an EMBL/GenBank/DDBJ whole genome shotgun (WGS) entry which is preliminary data.</text>
</comment>
<evidence type="ECO:0000259" key="13">
    <source>
        <dbReference type="Pfam" id="PF13802"/>
    </source>
</evidence>
<evidence type="ECO:0000256" key="8">
    <source>
        <dbReference type="ARBA" id="ARBA00023295"/>
    </source>
</evidence>
<evidence type="ECO:0000256" key="5">
    <source>
        <dbReference type="ARBA" id="ARBA00022801"/>
    </source>
</evidence>
<feature type="signal peptide" evidence="11">
    <location>
        <begin position="1"/>
        <end position="23"/>
    </location>
</feature>
<evidence type="ECO:0000256" key="10">
    <source>
        <dbReference type="RuleBase" id="RU361185"/>
    </source>
</evidence>
<keyword evidence="8 10" id="KW-0326">Glycosidase</keyword>
<keyword evidence="5 10" id="KW-0378">Hydrolase</keyword>
<sequence length="956" mass="108075">MLRCWILLWWCLGLVWGPVLVIAAQRDKYASCSSQPFCSHHRQQRALRTGSTQNQTDAFFLNGYAVDEVGFRRATSSQPSTLVLSLRPSRGKNDAVDQRLQVLVGAVTDSIFSVRVQEIDAGVGSQRRKTVSAPTSRYSPLEEVVVIPADAWLPLQRLSAPTASSSYSTCSKACWFTTANETVIMTRIRKRAASDEQPYHLLRIQHHPFRIALYNNLVDWRAVWMNTTAPALIWNAADLLYLQATGANNTVEHSVAADVAFPRAVGLYGLPEHALDLSLPETCAGTPVRLYNLDVFEYELGSELGLYGSVPFLLALNGSQHTVGVLWMPASETFVDLCPLRDDVRRTRMLHAHFISERGLPEMFLFAGPSPSEVSQELAVLTGSAPLPPLFSLGYHQSRWNYRDEADASQVDAQFDVHDIPYDVLWLDIEHTDGKKYFTWDANKFPNPVELQQALATKASRKLVTIVDPHVKAEQGYELHERARQHRWYIRTPDGQADYEGWCWPGKSHYPDFMDPQVQQGWSACFTPTFYRGMTEHLHIWVDMNEPSVFNGPEGTLPKNVRHRQGTLEHADIHNLYGQMVHRATFLGLRQGRSGHERPFVLSRSFFTGSQRYGAVWTGDNAAQWSHLAASVPMLLSIGMAGISFTGADVGGFFGDPSVELLTRWYQAAAYQPFFRGHAHLDTKRREPWLFGEPYTSAIRDAIDERYALLPYWYRLFATEQGVPVMRPLFYSFPDELEWTKTQTSWLVGDDILVAPVLEAEPTEHRVRLPGPNQTRWYPVLPRSVRLFSGVHTAHRGQDLIVYPRPLLTSTFVFQRGGSIVPRWERRRRSTKAMLNDPMTLHIALDGAWRALGMIYIDDGHSYAYQNGDYCLWRVAASGERSDQGPNWLHLKMTLQALDGHLPLSNASRCAAVTFERLVVYTPAGQRVVIRKPVLSSSTTLSSSWQGRWQLNDTSS</sequence>
<dbReference type="Proteomes" id="UP000530660">
    <property type="component" value="Unassembled WGS sequence"/>
</dbReference>
<reference evidence="15 16" key="1">
    <citation type="journal article" date="2020" name="J. Phycol.">
        <title>Comparative genome analysis reveals Cyanidiococcus gen. nov., a new extremophilic red algal genus sister to Cyanidioschyzon (Cyanidioschyzonaceae, Rhodophyta).</title>
        <authorList>
            <person name="Liu S.-L."/>
            <person name="Chiang Y.-R."/>
            <person name="Yoon H.S."/>
            <person name="Fu H.-Y."/>
        </authorList>
    </citation>
    <scope>NUCLEOTIDE SEQUENCE [LARGE SCALE GENOMIC DNA]</scope>
    <source>
        <strain evidence="15 16">THAL066</strain>
    </source>
</reference>
<accession>A0A7J7IJL9</accession>
<evidence type="ECO:0000256" key="2">
    <source>
        <dbReference type="ARBA" id="ARBA00004833"/>
    </source>
</evidence>
<comment type="subcellular location">
    <subcellularLocation>
        <location evidence="1">Endoplasmic reticulum</location>
    </subcellularLocation>
</comment>
<evidence type="ECO:0000256" key="6">
    <source>
        <dbReference type="ARBA" id="ARBA00022824"/>
    </source>
</evidence>
<keyword evidence="16" id="KW-1185">Reference proteome</keyword>
<dbReference type="SUPFAM" id="SSF74650">
    <property type="entry name" value="Galactose mutarotase-like"/>
    <property type="match status" value="1"/>
</dbReference>
<dbReference type="SUPFAM" id="SSF51445">
    <property type="entry name" value="(Trans)glycosidases"/>
    <property type="match status" value="1"/>
</dbReference>
<evidence type="ECO:0000256" key="1">
    <source>
        <dbReference type="ARBA" id="ARBA00004240"/>
    </source>
</evidence>
<evidence type="ECO:0000256" key="11">
    <source>
        <dbReference type="SAM" id="SignalP"/>
    </source>
</evidence>
<proteinExistence type="inferred from homology"/>
<feature type="domain" description="Glycoside hydrolase family 31 TIM barrel" evidence="12">
    <location>
        <begin position="386"/>
        <end position="716"/>
    </location>
</feature>
<dbReference type="GO" id="GO:0005975">
    <property type="term" value="P:carbohydrate metabolic process"/>
    <property type="evidence" value="ECO:0007669"/>
    <property type="project" value="InterPro"/>
</dbReference>
<evidence type="ECO:0000259" key="14">
    <source>
        <dbReference type="Pfam" id="PF21365"/>
    </source>
</evidence>
<dbReference type="AlphaFoldDB" id="A0A7J7IJL9"/>
<evidence type="ECO:0000259" key="12">
    <source>
        <dbReference type="Pfam" id="PF01055"/>
    </source>
</evidence>
<dbReference type="InterPro" id="IPR011013">
    <property type="entry name" value="Gal_mutarotase_sf_dom"/>
</dbReference>
<dbReference type="OrthoDB" id="3237269at2759"/>
<evidence type="ECO:0000256" key="7">
    <source>
        <dbReference type="ARBA" id="ARBA00023180"/>
    </source>
</evidence>
<feature type="domain" description="Glycoside hydrolase family 31 N-terminal" evidence="13">
    <location>
        <begin position="146"/>
        <end position="336"/>
    </location>
</feature>
<dbReference type="Pfam" id="PF13802">
    <property type="entry name" value="Gal_mutarotas_2"/>
    <property type="match status" value="1"/>
</dbReference>
<dbReference type="InterPro" id="IPR025887">
    <property type="entry name" value="Glyco_hydro_31_N_dom"/>
</dbReference>
<protein>
    <recommendedName>
        <fullName evidence="9">Glucosidase II subunit alpha</fullName>
    </recommendedName>
</protein>
<organism evidence="15 16">
    <name type="scientific">Cyanidiococcus yangmingshanensis</name>
    <dbReference type="NCBI Taxonomy" id="2690220"/>
    <lineage>
        <taxon>Eukaryota</taxon>
        <taxon>Rhodophyta</taxon>
        <taxon>Bangiophyceae</taxon>
        <taxon>Cyanidiales</taxon>
        <taxon>Cyanidiaceae</taxon>
        <taxon>Cyanidiococcus</taxon>
    </lineage>
</organism>
<dbReference type="Pfam" id="PF21365">
    <property type="entry name" value="Glyco_hydro_31_3rd"/>
    <property type="match status" value="1"/>
</dbReference>
<gene>
    <name evidence="15" type="ORF">F1559_001367</name>
</gene>
<dbReference type="CDD" id="cd14752">
    <property type="entry name" value="GH31_N"/>
    <property type="match status" value="1"/>
</dbReference>
<dbReference type="CDD" id="cd06603">
    <property type="entry name" value="GH31_GANC_GANAB_alpha"/>
    <property type="match status" value="1"/>
</dbReference>
<dbReference type="GO" id="GO:0005783">
    <property type="term" value="C:endoplasmic reticulum"/>
    <property type="evidence" value="ECO:0007669"/>
    <property type="project" value="UniProtKB-SubCell"/>
</dbReference>
<dbReference type="Gene3D" id="2.60.40.1180">
    <property type="entry name" value="Golgi alpha-mannosidase II"/>
    <property type="match status" value="2"/>
</dbReference>
<keyword evidence="7" id="KW-0325">Glycoprotein</keyword>
<name>A0A7J7IJL9_9RHOD</name>
<dbReference type="InterPro" id="IPR013780">
    <property type="entry name" value="Glyco_hydro_b"/>
</dbReference>
<evidence type="ECO:0000256" key="3">
    <source>
        <dbReference type="ARBA" id="ARBA00007806"/>
    </source>
</evidence>
<dbReference type="Gene3D" id="3.20.20.80">
    <property type="entry name" value="Glycosidases"/>
    <property type="match status" value="2"/>
</dbReference>
<evidence type="ECO:0000256" key="4">
    <source>
        <dbReference type="ARBA" id="ARBA00022729"/>
    </source>
</evidence>
<dbReference type="PANTHER" id="PTHR22762">
    <property type="entry name" value="ALPHA-GLUCOSIDASE"/>
    <property type="match status" value="1"/>
</dbReference>